<dbReference type="HOGENOM" id="CLU_2962521_0_0_1"/>
<dbReference type="RefSeq" id="XP_003666212.1">
    <property type="nucleotide sequence ID" value="XM_003666164.1"/>
</dbReference>
<evidence type="ECO:0000313" key="1">
    <source>
        <dbReference type="EMBL" id="AEO60967.1"/>
    </source>
</evidence>
<dbReference type="GeneID" id="11514349"/>
<dbReference type="VEuPathDB" id="FungiDB:MYCTH_60350"/>
<dbReference type="AlphaFoldDB" id="G2QLY7"/>
<dbReference type="OMA" id="CKIMEDI"/>
<sequence length="61" mass="6854">MPCSWCVSQGLVCKMIARTKRYEAYIRRGCSCDSSSIPLSSYKFSRSSVVSRMLNVIPNLS</sequence>
<dbReference type="OrthoDB" id="5089423at2759"/>
<evidence type="ECO:0000313" key="2">
    <source>
        <dbReference type="Proteomes" id="UP000007322"/>
    </source>
</evidence>
<dbReference type="KEGG" id="mtm:MYCTH_60350"/>
<proteinExistence type="predicted"/>
<dbReference type="InParanoid" id="G2QLY7"/>
<dbReference type="EMBL" id="CP003007">
    <property type="protein sequence ID" value="AEO60967.1"/>
    <property type="molecule type" value="Genomic_DNA"/>
</dbReference>
<organism evidence="1 2">
    <name type="scientific">Thermothelomyces thermophilus (strain ATCC 42464 / BCRC 31852 / DSM 1799)</name>
    <name type="common">Sporotrichum thermophile</name>
    <dbReference type="NCBI Taxonomy" id="573729"/>
    <lineage>
        <taxon>Eukaryota</taxon>
        <taxon>Fungi</taxon>
        <taxon>Dikarya</taxon>
        <taxon>Ascomycota</taxon>
        <taxon>Pezizomycotina</taxon>
        <taxon>Sordariomycetes</taxon>
        <taxon>Sordariomycetidae</taxon>
        <taxon>Sordariales</taxon>
        <taxon>Chaetomiaceae</taxon>
        <taxon>Thermothelomyces</taxon>
    </lineage>
</organism>
<reference evidence="1 2" key="1">
    <citation type="journal article" date="2011" name="Nat. Biotechnol.">
        <title>Comparative genomic analysis of the thermophilic biomass-degrading fungi Myceliophthora thermophila and Thielavia terrestris.</title>
        <authorList>
            <person name="Berka R.M."/>
            <person name="Grigoriev I.V."/>
            <person name="Otillar R."/>
            <person name="Salamov A."/>
            <person name="Grimwood J."/>
            <person name="Reid I."/>
            <person name="Ishmael N."/>
            <person name="John T."/>
            <person name="Darmond C."/>
            <person name="Moisan M.-C."/>
            <person name="Henrissat B."/>
            <person name="Coutinho P.M."/>
            <person name="Lombard V."/>
            <person name="Natvig D.O."/>
            <person name="Lindquist E."/>
            <person name="Schmutz J."/>
            <person name="Lucas S."/>
            <person name="Harris P."/>
            <person name="Powlowski J."/>
            <person name="Bellemare A."/>
            <person name="Taylor D."/>
            <person name="Butler G."/>
            <person name="de Vries R.P."/>
            <person name="Allijn I.E."/>
            <person name="van den Brink J."/>
            <person name="Ushinsky S."/>
            <person name="Storms R."/>
            <person name="Powell A.J."/>
            <person name="Paulsen I.T."/>
            <person name="Elbourne L.D.H."/>
            <person name="Baker S.E."/>
            <person name="Magnuson J."/>
            <person name="LaBoissiere S."/>
            <person name="Clutterbuck A.J."/>
            <person name="Martinez D."/>
            <person name="Wogulis M."/>
            <person name="de Leon A.L."/>
            <person name="Rey M.W."/>
            <person name="Tsang A."/>
        </authorList>
    </citation>
    <scope>NUCLEOTIDE SEQUENCE [LARGE SCALE GENOMIC DNA]</scope>
    <source>
        <strain evidence="2">ATCC 42464 / BCRC 31852 / DSM 1799</strain>
    </source>
</reference>
<name>G2QLY7_THET4</name>
<dbReference type="Proteomes" id="UP000007322">
    <property type="component" value="Chromosome 6"/>
</dbReference>
<protein>
    <submittedName>
        <fullName evidence="1">Uncharacterized protein</fullName>
    </submittedName>
</protein>
<keyword evidence="2" id="KW-1185">Reference proteome</keyword>
<accession>G2QLY7</accession>
<gene>
    <name evidence="1" type="ORF">MYCTH_60350</name>
</gene>